<organism evidence="2 3">
    <name type="scientific">Araneus ventricosus</name>
    <name type="common">Orbweaver spider</name>
    <name type="synonym">Epeira ventricosa</name>
    <dbReference type="NCBI Taxonomy" id="182803"/>
    <lineage>
        <taxon>Eukaryota</taxon>
        <taxon>Metazoa</taxon>
        <taxon>Ecdysozoa</taxon>
        <taxon>Arthropoda</taxon>
        <taxon>Chelicerata</taxon>
        <taxon>Arachnida</taxon>
        <taxon>Araneae</taxon>
        <taxon>Araneomorphae</taxon>
        <taxon>Entelegynae</taxon>
        <taxon>Araneoidea</taxon>
        <taxon>Araneidae</taxon>
        <taxon>Araneus</taxon>
    </lineage>
</organism>
<evidence type="ECO:0000256" key="1">
    <source>
        <dbReference type="SAM" id="MobiDB-lite"/>
    </source>
</evidence>
<accession>A0A4Y2F2V1</accession>
<dbReference type="AlphaFoldDB" id="A0A4Y2F2V1"/>
<proteinExistence type="predicted"/>
<sequence>MCRRRIYLLIYNPPRPAYPRECKVLHRPKGKHKTKEMKEPQGINGPQCPSDKVSVLGLKGTKFETKFHRKSDVYVGPLHSKSYVLPKCLPAGGVQKFGEEGVNSDVTHIIWTLFKIPKTVPK</sequence>
<gene>
    <name evidence="2" type="ORF">AVEN_58413_1</name>
</gene>
<dbReference type="EMBL" id="BGPR01000792">
    <property type="protein sequence ID" value="GBM35733.1"/>
    <property type="molecule type" value="Genomic_DNA"/>
</dbReference>
<dbReference type="Proteomes" id="UP000499080">
    <property type="component" value="Unassembled WGS sequence"/>
</dbReference>
<comment type="caution">
    <text evidence="2">The sequence shown here is derived from an EMBL/GenBank/DDBJ whole genome shotgun (WGS) entry which is preliminary data.</text>
</comment>
<evidence type="ECO:0000313" key="2">
    <source>
        <dbReference type="EMBL" id="GBM35733.1"/>
    </source>
</evidence>
<keyword evidence="3" id="KW-1185">Reference proteome</keyword>
<name>A0A4Y2F2V1_ARAVE</name>
<protein>
    <submittedName>
        <fullName evidence="2">Uncharacterized protein</fullName>
    </submittedName>
</protein>
<reference evidence="2 3" key="1">
    <citation type="journal article" date="2019" name="Sci. Rep.">
        <title>Orb-weaving spider Araneus ventricosus genome elucidates the spidroin gene catalogue.</title>
        <authorList>
            <person name="Kono N."/>
            <person name="Nakamura H."/>
            <person name="Ohtoshi R."/>
            <person name="Moran D.A.P."/>
            <person name="Shinohara A."/>
            <person name="Yoshida Y."/>
            <person name="Fujiwara M."/>
            <person name="Mori M."/>
            <person name="Tomita M."/>
            <person name="Arakawa K."/>
        </authorList>
    </citation>
    <scope>NUCLEOTIDE SEQUENCE [LARGE SCALE GENOMIC DNA]</scope>
</reference>
<feature type="region of interest" description="Disordered" evidence="1">
    <location>
        <begin position="27"/>
        <end position="47"/>
    </location>
</feature>
<evidence type="ECO:0000313" key="3">
    <source>
        <dbReference type="Proteomes" id="UP000499080"/>
    </source>
</evidence>